<organism evidence="2 3">
    <name type="scientific">Phytophthora fragariaefolia</name>
    <dbReference type="NCBI Taxonomy" id="1490495"/>
    <lineage>
        <taxon>Eukaryota</taxon>
        <taxon>Sar</taxon>
        <taxon>Stramenopiles</taxon>
        <taxon>Oomycota</taxon>
        <taxon>Peronosporomycetes</taxon>
        <taxon>Peronosporales</taxon>
        <taxon>Peronosporaceae</taxon>
        <taxon>Phytophthora</taxon>
    </lineage>
</organism>
<dbReference type="EMBL" id="BSXT01010486">
    <property type="protein sequence ID" value="GMF80137.1"/>
    <property type="molecule type" value="Genomic_DNA"/>
</dbReference>
<feature type="compositionally biased region" description="Polar residues" evidence="1">
    <location>
        <begin position="365"/>
        <end position="376"/>
    </location>
</feature>
<accession>A0A9W6YLC9</accession>
<evidence type="ECO:0000313" key="2">
    <source>
        <dbReference type="EMBL" id="GMF80137.1"/>
    </source>
</evidence>
<keyword evidence="3" id="KW-1185">Reference proteome</keyword>
<dbReference type="PANTHER" id="PTHR35796">
    <property type="entry name" value="HYPOTHETICAL CYTOSOLIC PROTEIN"/>
    <property type="match status" value="1"/>
</dbReference>
<dbReference type="Proteomes" id="UP001165121">
    <property type="component" value="Unassembled WGS sequence"/>
</dbReference>
<comment type="caution">
    <text evidence="2">The sequence shown here is derived from an EMBL/GenBank/DDBJ whole genome shotgun (WGS) entry which is preliminary data.</text>
</comment>
<feature type="region of interest" description="Disordered" evidence="1">
    <location>
        <begin position="300"/>
        <end position="321"/>
    </location>
</feature>
<evidence type="ECO:0000256" key="1">
    <source>
        <dbReference type="SAM" id="MobiDB-lite"/>
    </source>
</evidence>
<feature type="region of interest" description="Disordered" evidence="1">
    <location>
        <begin position="341"/>
        <end position="376"/>
    </location>
</feature>
<dbReference type="OrthoDB" id="64619at2759"/>
<dbReference type="PANTHER" id="PTHR35796:SF3">
    <property type="entry name" value="BHLH DOMAIN-CONTAINING PROTEIN"/>
    <property type="match status" value="1"/>
</dbReference>
<evidence type="ECO:0000313" key="3">
    <source>
        <dbReference type="Proteomes" id="UP001165121"/>
    </source>
</evidence>
<gene>
    <name evidence="2" type="ORF">Pfra01_002860700</name>
</gene>
<sequence length="831" mass="95397">MSDQEAFRELEVGVDEVYQEAARVFYRVDAGDEQCIGVFGEKTLPFDLHTTADAAWKCLAHTFHHDKYSFSYSRERRKDDSGEVVQDDSVGESFGVEINAPERMADFQIKQVFRRYMESDKIVLAWRSYIDPSEFQGKQLQGFRFVEKGSMVIRQPPTKPHTLTSDFTKLRIWHVITPETLASATGTSSQFVQDLTDFVLGGSSSASTVQMIENMLIEQSRRNGLHFSVSLQVTCEVQSHFFKNSGTSFGACFCSDLARMLVEMTGPEAERYALPLPTEATRRLSSPIIVGLHGAGVMISSRDQPGHSKAAGTLFPDDEHSYEPRRQVRFAALSRNALPYVERAHRRRSRPSPPKRKTVPPPSHRQPNSNSLTISPKVQALRKKNTHLKLPNKYITQNQCFGRNDYGDDPESRKLWGFSVKYSPKKQLEVQWRVAEKLKRRGLEKQEHISHQYDVARLSEEAIKHREADYAEYLYYSALFGPLDALLYCCCPPGTQGRIYRLLVDISARRLQRWAPKRVAALRRYWVGYLAREVSSACLTEGLESIIHSFHQERQATALFQSKVLQRSWTFYRWKRQRNHSSKLIGRVYRGWNTRQKVKELRTEVKIHSVLLQVVNAIVWESQCESLTRTRKSLLEQNLVKLREEADAVSTAEKQAVVVVDTELSKVLRNDMHRKLEYHMSSIKQEGIVVPVQTVKTSESLRSIATQRLVNEQRNLERREAINKLRTTTIDRKKASKVDSCIICEAYAECAGYERLMFSDEHTCFGNRAISIDGEKDASTELEVWERAARSELSKLEQHERVHMQVLLTTEPAASSVWQSIAKTPQRVRLR</sequence>
<proteinExistence type="predicted"/>
<dbReference type="AlphaFoldDB" id="A0A9W6YLC9"/>
<name>A0A9W6YLC9_9STRA</name>
<feature type="compositionally biased region" description="Basic residues" evidence="1">
    <location>
        <begin position="344"/>
        <end position="358"/>
    </location>
</feature>
<protein>
    <submittedName>
        <fullName evidence="2">Unnamed protein product</fullName>
    </submittedName>
</protein>
<reference evidence="2" key="1">
    <citation type="submission" date="2023-04" db="EMBL/GenBank/DDBJ databases">
        <title>Phytophthora fragariaefolia NBRC 109709.</title>
        <authorList>
            <person name="Ichikawa N."/>
            <person name="Sato H."/>
            <person name="Tonouchi N."/>
        </authorList>
    </citation>
    <scope>NUCLEOTIDE SEQUENCE</scope>
    <source>
        <strain evidence="2">NBRC 109709</strain>
    </source>
</reference>